<proteinExistence type="predicted"/>
<dbReference type="RefSeq" id="WP_419186206.1">
    <property type="nucleotide sequence ID" value="NZ_CP036290.1"/>
</dbReference>
<sequence precursor="true">MSRRFGLRTAAPALAVAALFTGCHSAVLDAEQRAVVDPLDELVWAPGTAADVPGSYTSVRIEGPAAAVLIEVHYRFDADGTFTGAGLVSQPTYAFQVLNGEWRVEDGLLFLSADGAPATLEVAEEYLRMAGDEGIVLLQRRPEA</sequence>
<evidence type="ECO:0008006" key="4">
    <source>
        <dbReference type="Google" id="ProtNLM"/>
    </source>
</evidence>
<accession>A0A518CVM8</accession>
<reference evidence="2 3" key="1">
    <citation type="submission" date="2019-02" db="EMBL/GenBank/DDBJ databases">
        <title>Deep-cultivation of Planctomycetes and their phenomic and genomic characterization uncovers novel biology.</title>
        <authorList>
            <person name="Wiegand S."/>
            <person name="Jogler M."/>
            <person name="Boedeker C."/>
            <person name="Pinto D."/>
            <person name="Vollmers J."/>
            <person name="Rivas-Marin E."/>
            <person name="Kohn T."/>
            <person name="Peeters S.H."/>
            <person name="Heuer A."/>
            <person name="Rast P."/>
            <person name="Oberbeckmann S."/>
            <person name="Bunk B."/>
            <person name="Jeske O."/>
            <person name="Meyerdierks A."/>
            <person name="Storesund J.E."/>
            <person name="Kallscheuer N."/>
            <person name="Luecker S."/>
            <person name="Lage O.M."/>
            <person name="Pohl T."/>
            <person name="Merkel B.J."/>
            <person name="Hornburger P."/>
            <person name="Mueller R.-W."/>
            <person name="Bruemmer F."/>
            <person name="Labrenz M."/>
            <person name="Spormann A.M."/>
            <person name="Op den Camp H."/>
            <person name="Overmann J."/>
            <person name="Amann R."/>
            <person name="Jetten M.S.M."/>
            <person name="Mascher T."/>
            <person name="Medema M.H."/>
            <person name="Devos D.P."/>
            <person name="Kaster A.-K."/>
            <person name="Ovreas L."/>
            <person name="Rohde M."/>
            <person name="Galperin M.Y."/>
            <person name="Jogler C."/>
        </authorList>
    </citation>
    <scope>NUCLEOTIDE SEQUENCE [LARGE SCALE GENOMIC DNA]</scope>
    <source>
        <strain evidence="2 3">Pla163</strain>
    </source>
</reference>
<dbReference type="AlphaFoldDB" id="A0A518CVM8"/>
<feature type="signal peptide" evidence="1">
    <location>
        <begin position="1"/>
        <end position="25"/>
    </location>
</feature>
<dbReference type="Proteomes" id="UP000319342">
    <property type="component" value="Chromosome"/>
</dbReference>
<evidence type="ECO:0000256" key="1">
    <source>
        <dbReference type="SAM" id="SignalP"/>
    </source>
</evidence>
<name>A0A518CVM8_9BACT</name>
<dbReference type="PROSITE" id="PS51257">
    <property type="entry name" value="PROKAR_LIPOPROTEIN"/>
    <property type="match status" value="1"/>
</dbReference>
<evidence type="ECO:0000313" key="2">
    <source>
        <dbReference type="EMBL" id="QDU83264.1"/>
    </source>
</evidence>
<gene>
    <name evidence="2" type="ORF">Pla163_03620</name>
</gene>
<evidence type="ECO:0000313" key="3">
    <source>
        <dbReference type="Proteomes" id="UP000319342"/>
    </source>
</evidence>
<keyword evidence="3" id="KW-1185">Reference proteome</keyword>
<feature type="chain" id="PRO_5022021765" description="Lipocalin-like domain-containing protein" evidence="1">
    <location>
        <begin position="26"/>
        <end position="144"/>
    </location>
</feature>
<protein>
    <recommendedName>
        <fullName evidence="4">Lipocalin-like domain-containing protein</fullName>
    </recommendedName>
</protein>
<keyword evidence="1" id="KW-0732">Signal</keyword>
<organism evidence="2 3">
    <name type="scientific">Rohdeia mirabilis</name>
    <dbReference type="NCBI Taxonomy" id="2528008"/>
    <lineage>
        <taxon>Bacteria</taxon>
        <taxon>Pseudomonadati</taxon>
        <taxon>Planctomycetota</taxon>
        <taxon>Planctomycetia</taxon>
        <taxon>Planctomycetia incertae sedis</taxon>
        <taxon>Rohdeia</taxon>
    </lineage>
</organism>
<dbReference type="EMBL" id="CP036290">
    <property type="protein sequence ID" value="QDU83264.1"/>
    <property type="molecule type" value="Genomic_DNA"/>
</dbReference>